<gene>
    <name evidence="6" type="ORF">F4Y08_07230</name>
</gene>
<dbReference type="CDD" id="cd03230">
    <property type="entry name" value="ABC_DR_subfamily_A"/>
    <property type="match status" value="1"/>
</dbReference>
<evidence type="ECO:0000256" key="2">
    <source>
        <dbReference type="ARBA" id="ARBA00022448"/>
    </source>
</evidence>
<name>A0A6B1DS53_9CHLR</name>
<dbReference type="InterPro" id="IPR003439">
    <property type="entry name" value="ABC_transporter-like_ATP-bd"/>
</dbReference>
<dbReference type="SUPFAM" id="SSF52540">
    <property type="entry name" value="P-loop containing nucleoside triphosphate hydrolases"/>
    <property type="match status" value="1"/>
</dbReference>
<dbReference type="Pfam" id="PF00005">
    <property type="entry name" value="ABC_tran"/>
    <property type="match status" value="1"/>
</dbReference>
<dbReference type="SMART" id="SM00382">
    <property type="entry name" value="AAA"/>
    <property type="match status" value="1"/>
</dbReference>
<protein>
    <submittedName>
        <fullName evidence="6">ABC transporter ATP-binding protein</fullName>
    </submittedName>
</protein>
<dbReference type="GO" id="GO:0005524">
    <property type="term" value="F:ATP binding"/>
    <property type="evidence" value="ECO:0007669"/>
    <property type="project" value="UniProtKB-KW"/>
</dbReference>
<dbReference type="InterPro" id="IPR025302">
    <property type="entry name" value="DrrA1/2-like_C"/>
</dbReference>
<dbReference type="InterPro" id="IPR027417">
    <property type="entry name" value="P-loop_NTPase"/>
</dbReference>
<dbReference type="Gene3D" id="3.40.50.300">
    <property type="entry name" value="P-loop containing nucleotide triphosphate hydrolases"/>
    <property type="match status" value="1"/>
</dbReference>
<keyword evidence="4 6" id="KW-0067">ATP-binding</keyword>
<dbReference type="GO" id="GO:0016887">
    <property type="term" value="F:ATP hydrolysis activity"/>
    <property type="evidence" value="ECO:0007669"/>
    <property type="project" value="InterPro"/>
</dbReference>
<evidence type="ECO:0000313" key="6">
    <source>
        <dbReference type="EMBL" id="MYD90118.1"/>
    </source>
</evidence>
<evidence type="ECO:0000256" key="4">
    <source>
        <dbReference type="ARBA" id="ARBA00022840"/>
    </source>
</evidence>
<reference evidence="6" key="1">
    <citation type="submission" date="2019-09" db="EMBL/GenBank/DDBJ databases">
        <title>Characterisation of the sponge microbiome using genome-centric metagenomics.</title>
        <authorList>
            <person name="Engelberts J.P."/>
            <person name="Robbins S.J."/>
            <person name="De Goeij J.M."/>
            <person name="Aranda M."/>
            <person name="Bell S.C."/>
            <person name="Webster N.S."/>
        </authorList>
    </citation>
    <scope>NUCLEOTIDE SEQUENCE</scope>
    <source>
        <strain evidence="6">SB0662_bin_9</strain>
    </source>
</reference>
<dbReference type="EMBL" id="VXPY01000049">
    <property type="protein sequence ID" value="MYD90118.1"/>
    <property type="molecule type" value="Genomic_DNA"/>
</dbReference>
<dbReference type="PANTHER" id="PTHR42711">
    <property type="entry name" value="ABC TRANSPORTER ATP-BINDING PROTEIN"/>
    <property type="match status" value="1"/>
</dbReference>
<accession>A0A6B1DS53</accession>
<sequence length="319" mass="35377">MNAIAIENLSKSYRASRNKTVQAVSNLNLTVSTGEVIGFLGPNGAGKTTTIKLMCGLVLPDQGTVTVLNYDVHRQTRRVMQLMGAVLEGTRNIYWRLTPLQNLAYSARIKGIPATAVNNWGRVLLEDLDLWDRRHDPVRTFSRGMQQKTAIACALIHRPSLVLLDEPTLGLDVEAAVTVKEWIRTLSIRYGMTLVLTTHQLDLAEELCQRVVIIQNGVKVTDQAVADLKRLHKQELFLVQAEGDPVEIGWRASEQWPGAIVKQEEDGAQISIPANGNISLTAIATAMNDWPARINSIAQAMPSLEDIFIQETRRTANHE</sequence>
<dbReference type="AlphaFoldDB" id="A0A6B1DS53"/>
<dbReference type="PROSITE" id="PS50893">
    <property type="entry name" value="ABC_TRANSPORTER_2"/>
    <property type="match status" value="1"/>
</dbReference>
<evidence type="ECO:0000259" key="5">
    <source>
        <dbReference type="PROSITE" id="PS50893"/>
    </source>
</evidence>
<evidence type="ECO:0000256" key="1">
    <source>
        <dbReference type="ARBA" id="ARBA00005417"/>
    </source>
</evidence>
<dbReference type="InterPro" id="IPR050763">
    <property type="entry name" value="ABC_transporter_ATP-binding"/>
</dbReference>
<organism evidence="6">
    <name type="scientific">Caldilineaceae bacterium SB0662_bin_9</name>
    <dbReference type="NCBI Taxonomy" id="2605258"/>
    <lineage>
        <taxon>Bacteria</taxon>
        <taxon>Bacillati</taxon>
        <taxon>Chloroflexota</taxon>
        <taxon>Caldilineae</taxon>
        <taxon>Caldilineales</taxon>
        <taxon>Caldilineaceae</taxon>
    </lineage>
</organism>
<keyword evidence="3" id="KW-0547">Nucleotide-binding</keyword>
<feature type="domain" description="ABC transporter" evidence="5">
    <location>
        <begin position="4"/>
        <end position="241"/>
    </location>
</feature>
<keyword evidence="2" id="KW-0813">Transport</keyword>
<comment type="similarity">
    <text evidence="1">Belongs to the ABC transporter superfamily.</text>
</comment>
<proteinExistence type="inferred from homology"/>
<dbReference type="InterPro" id="IPR003593">
    <property type="entry name" value="AAA+_ATPase"/>
</dbReference>
<dbReference type="Pfam" id="PF13732">
    <property type="entry name" value="DrrA1-3_C"/>
    <property type="match status" value="1"/>
</dbReference>
<evidence type="ECO:0000256" key="3">
    <source>
        <dbReference type="ARBA" id="ARBA00022741"/>
    </source>
</evidence>
<dbReference type="PANTHER" id="PTHR42711:SF5">
    <property type="entry name" value="ABC TRANSPORTER ATP-BINDING PROTEIN NATA"/>
    <property type="match status" value="1"/>
</dbReference>
<comment type="caution">
    <text evidence="6">The sequence shown here is derived from an EMBL/GenBank/DDBJ whole genome shotgun (WGS) entry which is preliminary data.</text>
</comment>